<dbReference type="Pfam" id="PF00052">
    <property type="entry name" value="Laminin_B"/>
    <property type="match status" value="1"/>
</dbReference>
<sequence length="233" mass="24529">MIKGGIMSAWIKRIILMSVVLVWAFVPAGAMAGVIAQSTFDAGDEGWTVGDLFAATGASTPTYVATGGNPGGFIRANDWYGWNGFHAPTAFLGDKSAAYGGVLHVEQRILSSDGAAYPMVVISDGITSLQYRTTPPGTGWTSYDIALAASAGWEIMNTSGNPGAPASEAQLQTVLSNLVFMNFEADWQTGSDQVDLDNVRLESPGAPVPLPPTLLLLAPGLAGFAVMRRRFKK</sequence>
<dbReference type="PROSITE" id="PS51115">
    <property type="entry name" value="LAMININ_IVA"/>
    <property type="match status" value="1"/>
</dbReference>
<evidence type="ECO:0000256" key="4">
    <source>
        <dbReference type="ARBA" id="ARBA00023180"/>
    </source>
</evidence>
<keyword evidence="8" id="KW-1185">Reference proteome</keyword>
<evidence type="ECO:0000256" key="5">
    <source>
        <dbReference type="SAM" id="Phobius"/>
    </source>
</evidence>
<keyword evidence="1" id="KW-0732">Signal</keyword>
<feature type="transmembrane region" description="Helical" evidence="5">
    <location>
        <begin position="208"/>
        <end position="227"/>
    </location>
</feature>
<dbReference type="STRING" id="43775.SAMN04489760_105148"/>
<accession>A0A1H7W3U0</accession>
<dbReference type="AlphaFoldDB" id="A0A1H7W3U0"/>
<keyword evidence="4" id="KW-0325">Glycoprotein</keyword>
<dbReference type="EMBL" id="FOBS01000005">
    <property type="protein sequence ID" value="SEM15984.1"/>
    <property type="molecule type" value="Genomic_DNA"/>
</dbReference>
<evidence type="ECO:0000256" key="1">
    <source>
        <dbReference type="ARBA" id="ARBA00022729"/>
    </source>
</evidence>
<evidence type="ECO:0000313" key="8">
    <source>
        <dbReference type="Proteomes" id="UP000198744"/>
    </source>
</evidence>
<keyword evidence="2" id="KW-0677">Repeat</keyword>
<evidence type="ECO:0000256" key="3">
    <source>
        <dbReference type="ARBA" id="ARBA00023157"/>
    </source>
</evidence>
<dbReference type="Proteomes" id="UP000198744">
    <property type="component" value="Unassembled WGS sequence"/>
</dbReference>
<keyword evidence="5" id="KW-0812">Transmembrane</keyword>
<reference evidence="7 8" key="1">
    <citation type="submission" date="2016-10" db="EMBL/GenBank/DDBJ databases">
        <authorList>
            <person name="de Groot N.N."/>
        </authorList>
    </citation>
    <scope>NUCLEOTIDE SEQUENCE [LARGE SCALE GENOMIC DNA]</scope>
    <source>
        <strain evidence="7 8">DSM 8423</strain>
    </source>
</reference>
<protein>
    <submittedName>
        <fullName evidence="7">VPLPA-CTERM protein sorting domain-containing protein</fullName>
    </submittedName>
</protein>
<organism evidence="7 8">
    <name type="scientific">Syntrophus gentianae</name>
    <dbReference type="NCBI Taxonomy" id="43775"/>
    <lineage>
        <taxon>Bacteria</taxon>
        <taxon>Pseudomonadati</taxon>
        <taxon>Thermodesulfobacteriota</taxon>
        <taxon>Syntrophia</taxon>
        <taxon>Syntrophales</taxon>
        <taxon>Syntrophaceae</taxon>
        <taxon>Syntrophus</taxon>
    </lineage>
</organism>
<keyword evidence="5" id="KW-1133">Transmembrane helix</keyword>
<evidence type="ECO:0000256" key="2">
    <source>
        <dbReference type="ARBA" id="ARBA00022737"/>
    </source>
</evidence>
<keyword evidence="3" id="KW-1015">Disulfide bond</keyword>
<dbReference type="InterPro" id="IPR000034">
    <property type="entry name" value="Laminin_IV"/>
</dbReference>
<evidence type="ECO:0000313" key="7">
    <source>
        <dbReference type="EMBL" id="SEM15984.1"/>
    </source>
</evidence>
<evidence type="ECO:0000259" key="6">
    <source>
        <dbReference type="PROSITE" id="PS51115"/>
    </source>
</evidence>
<name>A0A1H7W3U0_9BACT</name>
<keyword evidence="5" id="KW-0472">Membrane</keyword>
<gene>
    <name evidence="7" type="ORF">SAMN04489760_105148</name>
</gene>
<proteinExistence type="predicted"/>
<dbReference type="SMART" id="SM00281">
    <property type="entry name" value="LamB"/>
    <property type="match status" value="1"/>
</dbReference>
<feature type="domain" description="Laminin IV type A" evidence="6">
    <location>
        <begin position="42"/>
        <end position="228"/>
    </location>
</feature>